<dbReference type="InterPro" id="IPR004971">
    <property type="entry name" value="mRNA_G-N7_MeTrfase_dom"/>
</dbReference>
<dbReference type="Gene3D" id="3.40.50.150">
    <property type="entry name" value="Vaccinia Virus protein VP39"/>
    <property type="match status" value="1"/>
</dbReference>
<feature type="region of interest" description="Disordered" evidence="12">
    <location>
        <begin position="1"/>
        <end position="149"/>
    </location>
</feature>
<dbReference type="Pfam" id="PF03291">
    <property type="entry name" value="mRNA_G-N7_MeTrfase"/>
    <property type="match status" value="1"/>
</dbReference>
<evidence type="ECO:0000256" key="3">
    <source>
        <dbReference type="ARBA" id="ARBA00022603"/>
    </source>
</evidence>
<dbReference type="OrthoDB" id="10248867at2759"/>
<dbReference type="OMA" id="LITGDCF"/>
<keyword evidence="15" id="KW-1185">Reference proteome</keyword>
<feature type="compositionally biased region" description="Basic and acidic residues" evidence="12">
    <location>
        <begin position="74"/>
        <end position="85"/>
    </location>
</feature>
<feature type="region of interest" description="Disordered" evidence="12">
    <location>
        <begin position="173"/>
        <end position="204"/>
    </location>
</feature>
<accession>A0A284QUX7</accession>
<proteinExistence type="predicted"/>
<dbReference type="EC" id="2.1.1.56" evidence="2"/>
<dbReference type="SUPFAM" id="SSF53335">
    <property type="entry name" value="S-adenosyl-L-methionine-dependent methyltransferases"/>
    <property type="match status" value="1"/>
</dbReference>
<dbReference type="CDD" id="cd02440">
    <property type="entry name" value="AdoMet_MTases"/>
    <property type="match status" value="1"/>
</dbReference>
<reference evidence="15" key="1">
    <citation type="journal article" date="2017" name="Nat. Ecol. Evol.">
        <title>Genome expansion and lineage-specific genetic innovations in the forest pathogenic fungi Armillaria.</title>
        <authorList>
            <person name="Sipos G."/>
            <person name="Prasanna A.N."/>
            <person name="Walter M.C."/>
            <person name="O'Connor E."/>
            <person name="Balint B."/>
            <person name="Krizsan K."/>
            <person name="Kiss B."/>
            <person name="Hess J."/>
            <person name="Varga T."/>
            <person name="Slot J."/>
            <person name="Riley R."/>
            <person name="Boka B."/>
            <person name="Rigling D."/>
            <person name="Barry K."/>
            <person name="Lee J."/>
            <person name="Mihaltcheva S."/>
            <person name="LaButti K."/>
            <person name="Lipzen A."/>
            <person name="Waldron R."/>
            <person name="Moloney N.M."/>
            <person name="Sperisen C."/>
            <person name="Kredics L."/>
            <person name="Vagvoelgyi C."/>
            <person name="Patrignani A."/>
            <person name="Fitzpatrick D."/>
            <person name="Nagy I."/>
            <person name="Doyle S."/>
            <person name="Anderson J.B."/>
            <person name="Grigoriev I.V."/>
            <person name="Gueldener U."/>
            <person name="Muensterkoetter M."/>
            <person name="Nagy L.G."/>
        </authorList>
    </citation>
    <scope>NUCLEOTIDE SEQUENCE [LARGE SCALE GENOMIC DNA]</scope>
    <source>
        <strain evidence="15">C18/9</strain>
    </source>
</reference>
<evidence type="ECO:0000256" key="5">
    <source>
        <dbReference type="ARBA" id="ARBA00022691"/>
    </source>
</evidence>
<dbReference type="GO" id="GO:0004482">
    <property type="term" value="F:mRNA 5'-cap (guanine-N7-)-methyltransferase activity"/>
    <property type="evidence" value="ECO:0007669"/>
    <property type="project" value="UniProtKB-EC"/>
</dbReference>
<dbReference type="GO" id="GO:0003723">
    <property type="term" value="F:RNA binding"/>
    <property type="evidence" value="ECO:0007669"/>
    <property type="project" value="UniProtKB-KW"/>
</dbReference>
<protein>
    <recommendedName>
        <fullName evidence="11">mRNA cap guanine-N(7) methyltransferase</fullName>
        <ecNumber evidence="2">2.1.1.56</ecNumber>
    </recommendedName>
    <alternativeName>
        <fullName evidence="8">mRNA (guanine-N(7))-methyltransferase</fullName>
    </alternativeName>
    <alternativeName>
        <fullName evidence="9">mRNA cap methyltransferase</fullName>
    </alternativeName>
</protein>
<evidence type="ECO:0000256" key="2">
    <source>
        <dbReference type="ARBA" id="ARBA00011926"/>
    </source>
</evidence>
<evidence type="ECO:0000256" key="12">
    <source>
        <dbReference type="SAM" id="MobiDB-lite"/>
    </source>
</evidence>
<feature type="domain" description="MRNA cap 0 methyltransferase" evidence="13">
    <location>
        <begin position="228"/>
        <end position="517"/>
    </location>
</feature>
<dbReference type="PANTHER" id="PTHR12189:SF2">
    <property type="entry name" value="MRNA CAP GUANINE-N7 METHYLTRANSFERASE"/>
    <property type="match status" value="1"/>
</dbReference>
<evidence type="ECO:0000256" key="9">
    <source>
        <dbReference type="ARBA" id="ARBA00033387"/>
    </source>
</evidence>
<dbReference type="PROSITE" id="PS51562">
    <property type="entry name" value="RNA_CAP0_MT"/>
    <property type="match status" value="1"/>
</dbReference>
<evidence type="ECO:0000256" key="6">
    <source>
        <dbReference type="ARBA" id="ARBA00022884"/>
    </source>
</evidence>
<evidence type="ECO:0000256" key="7">
    <source>
        <dbReference type="ARBA" id="ARBA00023042"/>
    </source>
</evidence>
<comment type="catalytic activity">
    <reaction evidence="10">
        <text>a 5'-end (5'-triphosphoguanosine)-ribonucleoside in mRNA + S-adenosyl-L-methionine = a 5'-end (N(7)-methyl 5'-triphosphoguanosine)-ribonucleoside in mRNA + S-adenosyl-L-homocysteine</text>
        <dbReference type="Rhea" id="RHEA:67008"/>
        <dbReference type="Rhea" id="RHEA-COMP:17166"/>
        <dbReference type="Rhea" id="RHEA-COMP:17167"/>
        <dbReference type="ChEBI" id="CHEBI:57856"/>
        <dbReference type="ChEBI" id="CHEBI:59789"/>
        <dbReference type="ChEBI" id="CHEBI:156461"/>
        <dbReference type="ChEBI" id="CHEBI:167617"/>
        <dbReference type="EC" id="2.1.1.56"/>
    </reaction>
</comment>
<evidence type="ECO:0000313" key="15">
    <source>
        <dbReference type="Proteomes" id="UP000219338"/>
    </source>
</evidence>
<keyword evidence="7" id="KW-0507">mRNA processing</keyword>
<evidence type="ECO:0000256" key="1">
    <source>
        <dbReference type="ARBA" id="ARBA00003378"/>
    </source>
</evidence>
<feature type="compositionally biased region" description="Basic and acidic residues" evidence="12">
    <location>
        <begin position="187"/>
        <end position="199"/>
    </location>
</feature>
<gene>
    <name evidence="14" type="ORF">ARMOST_03503</name>
</gene>
<keyword evidence="7" id="KW-0506">mRNA capping</keyword>
<dbReference type="STRING" id="47428.A0A284QUX7"/>
<keyword evidence="6" id="KW-0694">RNA-binding</keyword>
<name>A0A284QUX7_ARMOS</name>
<evidence type="ECO:0000313" key="14">
    <source>
        <dbReference type="EMBL" id="SJL00191.1"/>
    </source>
</evidence>
<dbReference type="EMBL" id="FUEG01000002">
    <property type="protein sequence ID" value="SJL00191.1"/>
    <property type="molecule type" value="Genomic_DNA"/>
</dbReference>
<organism evidence="14 15">
    <name type="scientific">Armillaria ostoyae</name>
    <name type="common">Armillaria root rot fungus</name>
    <dbReference type="NCBI Taxonomy" id="47428"/>
    <lineage>
        <taxon>Eukaryota</taxon>
        <taxon>Fungi</taxon>
        <taxon>Dikarya</taxon>
        <taxon>Basidiomycota</taxon>
        <taxon>Agaricomycotina</taxon>
        <taxon>Agaricomycetes</taxon>
        <taxon>Agaricomycetidae</taxon>
        <taxon>Agaricales</taxon>
        <taxon>Marasmiineae</taxon>
        <taxon>Physalacriaceae</taxon>
        <taxon>Armillaria</taxon>
    </lineage>
</organism>
<feature type="compositionally biased region" description="Pro residues" evidence="12">
    <location>
        <begin position="133"/>
        <end position="143"/>
    </location>
</feature>
<feature type="compositionally biased region" description="Low complexity" evidence="12">
    <location>
        <begin position="90"/>
        <end position="132"/>
    </location>
</feature>
<dbReference type="InterPro" id="IPR039753">
    <property type="entry name" value="RG7MT1"/>
</dbReference>
<keyword evidence="5" id="KW-0949">S-adenosyl-L-methionine</keyword>
<keyword evidence="3" id="KW-0489">Methyltransferase</keyword>
<comment type="function">
    <text evidence="1">Responsible for methylating the 5'-cap structure of mRNAs.</text>
</comment>
<dbReference type="PANTHER" id="PTHR12189">
    <property type="entry name" value="MRNA GUANINE-7- METHYLTRANSFERASE"/>
    <property type="match status" value="1"/>
</dbReference>
<evidence type="ECO:0000259" key="13">
    <source>
        <dbReference type="PROSITE" id="PS51562"/>
    </source>
</evidence>
<evidence type="ECO:0000256" key="11">
    <source>
        <dbReference type="ARBA" id="ARBA00049739"/>
    </source>
</evidence>
<keyword evidence="4" id="KW-0808">Transferase</keyword>
<evidence type="ECO:0000256" key="8">
    <source>
        <dbReference type="ARBA" id="ARBA00032772"/>
    </source>
</evidence>
<evidence type="ECO:0000256" key="4">
    <source>
        <dbReference type="ARBA" id="ARBA00022679"/>
    </source>
</evidence>
<dbReference type="InterPro" id="IPR029063">
    <property type="entry name" value="SAM-dependent_MTases_sf"/>
</dbReference>
<dbReference type="Proteomes" id="UP000219338">
    <property type="component" value="Unassembled WGS sequence"/>
</dbReference>
<dbReference type="AlphaFoldDB" id="A0A284QUX7"/>
<evidence type="ECO:0000256" key="10">
    <source>
        <dbReference type="ARBA" id="ARBA00044712"/>
    </source>
</evidence>
<sequence length="517" mass="58417">MPKFDPVRDAVMNSPLTPGPSPSLPRRATDLAVLLNADAPQQSRRPTLTHLLHVPADAHDDKLQSSQPLRRHQSVVDHNDDDPHLHPHRPGSSPSRHSPAQSPVFSRPSSSSSSSFQQPHSSSTPRSTVSPTMQPPPLPPPATIPYNPRKRVTPAQSILRPMSPAEMAMYKQYHGKGTSRLTKRKREPSNDADDRDRPPAKKAAGDVGMVIDHYNSRPEVGVVQRLDSPIIGLKNFNNWVKSVLISRFAHPALHQKPQQSSGPGRGQAGKVLDMGCGKGGDLSKWAKAKVREYIGADIASISIEQARQRWESQRSARFSATFAALDCYTQPLSQAFSLDLLRQPFDVVSMQFCMHYAFETEQKARCMLDNVSRWLRRGGVFIGTIPNAEQLLQNLDDLPPSAEDLTFGNSVYKIRFEDRQRRPVFGHKYWFFLQDAVEDVPEYIVHWDHFVQLASEYNLYPVYKEEFHHVFEEHQEHPEFGPLMVRMKVVDANGESSMDEDQWEAANIYIAFAFEKR</sequence>
<dbReference type="GO" id="GO:0005634">
    <property type="term" value="C:nucleus"/>
    <property type="evidence" value="ECO:0007669"/>
    <property type="project" value="TreeGrafter"/>
</dbReference>